<dbReference type="AlphaFoldDB" id="A0A0F4ZE38"/>
<dbReference type="SMART" id="SM00025">
    <property type="entry name" value="Pumilio"/>
    <property type="match status" value="5"/>
</dbReference>
<feature type="region of interest" description="Disordered" evidence="7">
    <location>
        <begin position="1"/>
        <end position="96"/>
    </location>
</feature>
<evidence type="ECO:0000256" key="3">
    <source>
        <dbReference type="ARBA" id="ARBA00022737"/>
    </source>
</evidence>
<evidence type="ECO:0000256" key="4">
    <source>
        <dbReference type="ARBA" id="ARBA00024893"/>
    </source>
</evidence>
<evidence type="ECO:0000256" key="2">
    <source>
        <dbReference type="ARBA" id="ARBA00016427"/>
    </source>
</evidence>
<dbReference type="GO" id="GO:0030686">
    <property type="term" value="C:90S preribosome"/>
    <property type="evidence" value="ECO:0007669"/>
    <property type="project" value="TreeGrafter"/>
</dbReference>
<dbReference type="EMBL" id="LAEV01001117">
    <property type="protein sequence ID" value="KKA28869.1"/>
    <property type="molecule type" value="Genomic_DNA"/>
</dbReference>
<dbReference type="GO" id="GO:0030688">
    <property type="term" value="C:preribosome, small subunit precursor"/>
    <property type="evidence" value="ECO:0007669"/>
    <property type="project" value="TreeGrafter"/>
</dbReference>
<evidence type="ECO:0000313" key="9">
    <source>
        <dbReference type="Proteomes" id="UP000033483"/>
    </source>
</evidence>
<reference evidence="8 9" key="1">
    <citation type="submission" date="2015-03" db="EMBL/GenBank/DDBJ databases">
        <authorList>
            <person name="Radwan O."/>
            <person name="Al-Naeli F.A."/>
            <person name="Rendon G.A."/>
            <person name="Fields C."/>
        </authorList>
    </citation>
    <scope>NUCLEOTIDE SEQUENCE [LARGE SCALE GENOMIC DNA]</scope>
    <source>
        <strain evidence="8">CR-DP1</strain>
    </source>
</reference>
<comment type="caution">
    <text evidence="8">The sequence shown here is derived from an EMBL/GenBank/DDBJ whole genome shotgun (WGS) entry which is preliminary data.</text>
</comment>
<evidence type="ECO:0000256" key="1">
    <source>
        <dbReference type="ARBA" id="ARBA00004604"/>
    </source>
</evidence>
<feature type="region of interest" description="Disordered" evidence="7">
    <location>
        <begin position="751"/>
        <end position="785"/>
    </location>
</feature>
<dbReference type="PANTHER" id="PTHR13102">
    <property type="entry name" value="NUCLEOLAR PROTEIN 9"/>
    <property type="match status" value="1"/>
</dbReference>
<comment type="function">
    <text evidence="4">RNA-binding nucleolar protein required for pre-rRNA processing. Involved in production of 18S rRNA and assembly of small ribosomal subunit.</text>
</comment>
<dbReference type="GO" id="GO:0003723">
    <property type="term" value="F:RNA binding"/>
    <property type="evidence" value="ECO:0007669"/>
    <property type="project" value="InterPro"/>
</dbReference>
<feature type="compositionally biased region" description="Low complexity" evidence="7">
    <location>
        <begin position="39"/>
        <end position="58"/>
    </location>
</feature>
<dbReference type="InterPro" id="IPR011989">
    <property type="entry name" value="ARM-like"/>
</dbReference>
<dbReference type="OrthoDB" id="392571at2759"/>
<keyword evidence="9" id="KW-1185">Reference proteome</keyword>
<gene>
    <name evidence="8" type="ORF">TD95_000254</name>
</gene>
<accession>A0A0F4ZE38</accession>
<dbReference type="SUPFAM" id="SSF48371">
    <property type="entry name" value="ARM repeat"/>
    <property type="match status" value="1"/>
</dbReference>
<dbReference type="Gene3D" id="1.25.10.10">
    <property type="entry name" value="Leucine-rich Repeat Variant"/>
    <property type="match status" value="2"/>
</dbReference>
<feature type="compositionally biased region" description="Basic and acidic residues" evidence="7">
    <location>
        <begin position="10"/>
        <end position="35"/>
    </location>
</feature>
<organism evidence="8 9">
    <name type="scientific">Thielaviopsis punctulata</name>
    <dbReference type="NCBI Taxonomy" id="72032"/>
    <lineage>
        <taxon>Eukaryota</taxon>
        <taxon>Fungi</taxon>
        <taxon>Dikarya</taxon>
        <taxon>Ascomycota</taxon>
        <taxon>Pezizomycotina</taxon>
        <taxon>Sordariomycetes</taxon>
        <taxon>Hypocreomycetidae</taxon>
        <taxon>Microascales</taxon>
        <taxon>Ceratocystidaceae</taxon>
        <taxon>Thielaviopsis</taxon>
    </lineage>
</organism>
<evidence type="ECO:0000256" key="7">
    <source>
        <dbReference type="SAM" id="MobiDB-lite"/>
    </source>
</evidence>
<dbReference type="GO" id="GO:0005730">
    <property type="term" value="C:nucleolus"/>
    <property type="evidence" value="ECO:0007669"/>
    <property type="project" value="UniProtKB-SubCell"/>
</dbReference>
<dbReference type="GO" id="GO:0000472">
    <property type="term" value="P:endonucleolytic cleavage to generate mature 5'-end of SSU-rRNA from (SSU-rRNA, 5.8S rRNA, LSU-rRNA)"/>
    <property type="evidence" value="ECO:0007669"/>
    <property type="project" value="TreeGrafter"/>
</dbReference>
<feature type="compositionally biased region" description="Acidic residues" evidence="7">
    <location>
        <begin position="233"/>
        <end position="252"/>
    </location>
</feature>
<dbReference type="InterPro" id="IPR016024">
    <property type="entry name" value="ARM-type_fold"/>
</dbReference>
<dbReference type="GO" id="GO:0000480">
    <property type="term" value="P:endonucleolytic cleavage in 5'-ETS of tricistronic rRNA transcript (SSU-rRNA, 5.8S rRNA, LSU-rRNA)"/>
    <property type="evidence" value="ECO:0007669"/>
    <property type="project" value="TreeGrafter"/>
</dbReference>
<dbReference type="Proteomes" id="UP000033483">
    <property type="component" value="Unassembled WGS sequence"/>
</dbReference>
<proteinExistence type="predicted"/>
<sequence>MPKPRTKRSAVREEKKRKRHEEDAESATKRHRADEPDADAAADAPPAQDPESAAPDPANGQSEDQAAWEIDVKPDENTAFPAATEYNNNDDDDHQMYGNDDIYDGGRPEREFFGMLTDEEQEYFRSADEVLELNQFPTPSDRRFFLANVYKEARGKELKLASSQSCSRLMERLILLSSTKQKKHLFEQFAGHFLSLVQHRFASHCCETLFLQAAPAVTLELGGVAEERPKGEDGEDGEEEQAEEDDEMGVDEDGNKKTPASMEDMFLLTLDELDGQLSYLLTDRYASHTLRVLLIVLSGRPLEDAKTKSLLKSKKAEHISVAGALSNSEELRKQMRPVPASFNMAVKKIIGDLTASMDPVGIRVLARHPTGNPLLQLLLELDLALRPKGNKKKKTDAAAAEPDTSLLARLLPDAPESLSNTDSPAADFFNSMIYDPIGSRLIETIITHAPSKIFKALQTNMFDARIHAYARNDVASYPAIRALERMSGKDLAEAIEKITPTVASLIERRRYNVVKALFERAAARNIKDKIDGLRNAVVSGCKHDPKNIVPVLCALRADSADAAKDAHNVAGKNAVERAAVHGAQLAAAMLAIPGPPTKAVQTSLLALTSDQVAALGTASSASASVLVAALAQPSLNAFFHKALLAALVPHTVALATSPHGHRVVEAIASIPVRGDGRSVPFHLKEQVMSQMGAREAEMRETWAGRSVWRAWKGDFWKRKRLDWVRWIKETEGAAPEAAFAATANVNAGQRKYLPKEQWEQEKASKARHRQRPPRREKAEQKQTEE</sequence>
<dbReference type="GO" id="GO:0000447">
    <property type="term" value="P:endonucleolytic cleavage in ITS1 to separate SSU-rRNA from 5.8S rRNA and LSU-rRNA from tricistronic rRNA transcript (SSU-rRNA, 5.8S rRNA, LSU-rRNA)"/>
    <property type="evidence" value="ECO:0007669"/>
    <property type="project" value="TreeGrafter"/>
</dbReference>
<evidence type="ECO:0000313" key="8">
    <source>
        <dbReference type="EMBL" id="KKA28869.1"/>
    </source>
</evidence>
<keyword evidence="3" id="KW-0677">Repeat</keyword>
<dbReference type="InterPro" id="IPR001313">
    <property type="entry name" value="Pumilio_RNA-bd_rpt"/>
</dbReference>
<protein>
    <recommendedName>
        <fullName evidence="2">Nucleolar protein 9</fullName>
    </recommendedName>
    <alternativeName>
        <fullName evidence="5 6">Pumilio domain-containing protein NOP9</fullName>
    </alternativeName>
</protein>
<dbReference type="InterPro" id="IPR040000">
    <property type="entry name" value="NOP9"/>
</dbReference>
<evidence type="ECO:0000256" key="5">
    <source>
        <dbReference type="ARBA" id="ARBA00030932"/>
    </source>
</evidence>
<name>A0A0F4ZE38_9PEZI</name>
<evidence type="ECO:0000256" key="6">
    <source>
        <dbReference type="ARBA" id="ARBA00031929"/>
    </source>
</evidence>
<comment type="subcellular location">
    <subcellularLocation>
        <location evidence="1">Nucleus</location>
        <location evidence="1">Nucleolus</location>
    </subcellularLocation>
</comment>
<feature type="compositionally biased region" description="Basic and acidic residues" evidence="7">
    <location>
        <begin position="753"/>
        <end position="764"/>
    </location>
</feature>
<dbReference type="Pfam" id="PF22493">
    <property type="entry name" value="PUF_NOP9"/>
    <property type="match status" value="1"/>
</dbReference>
<feature type="compositionally biased region" description="Basic and acidic residues" evidence="7">
    <location>
        <begin position="773"/>
        <end position="785"/>
    </location>
</feature>
<dbReference type="GO" id="GO:0000056">
    <property type="term" value="P:ribosomal small subunit export from nucleus"/>
    <property type="evidence" value="ECO:0007669"/>
    <property type="project" value="TreeGrafter"/>
</dbReference>
<feature type="region of interest" description="Disordered" evidence="7">
    <location>
        <begin position="222"/>
        <end position="254"/>
    </location>
</feature>
<dbReference type="PANTHER" id="PTHR13102:SF0">
    <property type="entry name" value="NUCLEOLAR PROTEIN 9"/>
    <property type="match status" value="1"/>
</dbReference>